<dbReference type="InterPro" id="IPR000742">
    <property type="entry name" value="EGF"/>
</dbReference>
<evidence type="ECO:0000256" key="7">
    <source>
        <dbReference type="ARBA" id="ARBA00023180"/>
    </source>
</evidence>
<dbReference type="PROSITE" id="PS00010">
    <property type="entry name" value="ASX_HYDROXYL"/>
    <property type="match status" value="2"/>
</dbReference>
<dbReference type="SUPFAM" id="SSF57184">
    <property type="entry name" value="Growth factor receptor domain"/>
    <property type="match status" value="1"/>
</dbReference>
<dbReference type="Pfam" id="PF14670">
    <property type="entry name" value="FXa_inhibition"/>
    <property type="match status" value="3"/>
</dbReference>
<sequence>MAQRDCGPTPLNTDKYVITSRIQVLGGHSCGHMFKYKTGSVTTKSHTTKAWGYFLWSNRYMYISSSGGEGNPKINYSFSTGAWYKLKSVIDGTNVKIYINDKLVRKITISGSEADAKSNNYVGIWCHGGISSKADSFQVSLPGHCSALTVGRLVKTTPNNCVTSYTKINTRCSFSCPQGYQLQGPSYKQCGSRGQWSDSAKSVSCTDINECAVSNGGCSHKCVNTEGSYKCECPDPGLSLSSDGRKCQDINECAVSKGGCSHKCVNTAGSYKCECPDPGLKLSSDGRKCQDIDECAVSNGGCSHKCANTAGSYKCVCPDPELSLSLDNRTCHAPGVDVQCNSDNMTIIIPKSLLRGIDRGASSTPGHHMQG</sequence>
<keyword evidence="13" id="KW-1185">Reference proteome</keyword>
<dbReference type="SMART" id="SM00032">
    <property type="entry name" value="CCP"/>
    <property type="match status" value="1"/>
</dbReference>
<evidence type="ECO:0000256" key="1">
    <source>
        <dbReference type="ARBA" id="ARBA00004613"/>
    </source>
</evidence>
<evidence type="ECO:0000256" key="8">
    <source>
        <dbReference type="PROSITE-ProRule" id="PRU00076"/>
    </source>
</evidence>
<dbReference type="GO" id="GO:0005509">
    <property type="term" value="F:calcium ion binding"/>
    <property type="evidence" value="ECO:0007669"/>
    <property type="project" value="InterPro"/>
</dbReference>
<dbReference type="SUPFAM" id="SSF49899">
    <property type="entry name" value="Concanavalin A-like lectins/glucanases"/>
    <property type="match status" value="1"/>
</dbReference>
<dbReference type="Gene3D" id="2.10.70.10">
    <property type="entry name" value="Complement Module, domain 1"/>
    <property type="match status" value="1"/>
</dbReference>
<dbReference type="Gene3D" id="2.60.120.560">
    <property type="entry name" value="Exo-inulinase, domain 1"/>
    <property type="match status" value="1"/>
</dbReference>
<dbReference type="InterPro" id="IPR001881">
    <property type="entry name" value="EGF-like_Ca-bd_dom"/>
</dbReference>
<evidence type="ECO:0000256" key="3">
    <source>
        <dbReference type="ARBA" id="ARBA00022536"/>
    </source>
</evidence>
<dbReference type="EMBL" id="MU825421">
    <property type="protein sequence ID" value="KAJ7390069.1"/>
    <property type="molecule type" value="Genomic_DNA"/>
</dbReference>
<dbReference type="InterPro" id="IPR000152">
    <property type="entry name" value="EGF-type_Asp/Asn_hydroxyl_site"/>
</dbReference>
<dbReference type="Pfam" id="PF00084">
    <property type="entry name" value="Sushi"/>
    <property type="match status" value="1"/>
</dbReference>
<dbReference type="CDD" id="cd00054">
    <property type="entry name" value="EGF_CA"/>
    <property type="match status" value="3"/>
</dbReference>
<keyword evidence="4" id="KW-0732">Signal</keyword>
<dbReference type="GO" id="GO:0005576">
    <property type="term" value="C:extracellular region"/>
    <property type="evidence" value="ECO:0007669"/>
    <property type="project" value="UniProtKB-SubCell"/>
</dbReference>
<evidence type="ECO:0000313" key="12">
    <source>
        <dbReference type="EMBL" id="KAJ7390069.1"/>
    </source>
</evidence>
<organism evidence="12 13">
    <name type="scientific">Desmophyllum pertusum</name>
    <dbReference type="NCBI Taxonomy" id="174260"/>
    <lineage>
        <taxon>Eukaryota</taxon>
        <taxon>Metazoa</taxon>
        <taxon>Cnidaria</taxon>
        <taxon>Anthozoa</taxon>
        <taxon>Hexacorallia</taxon>
        <taxon>Scleractinia</taxon>
        <taxon>Caryophylliina</taxon>
        <taxon>Caryophylliidae</taxon>
        <taxon>Desmophyllum</taxon>
    </lineage>
</organism>
<feature type="domain" description="EGF-like" evidence="10">
    <location>
        <begin position="249"/>
        <end position="290"/>
    </location>
</feature>
<dbReference type="Proteomes" id="UP001163046">
    <property type="component" value="Unassembled WGS sequence"/>
</dbReference>
<dbReference type="SUPFAM" id="SSF57535">
    <property type="entry name" value="Complement control module/SCR domain"/>
    <property type="match status" value="1"/>
</dbReference>
<dbReference type="PROSITE" id="PS50026">
    <property type="entry name" value="EGF_3"/>
    <property type="match status" value="2"/>
</dbReference>
<dbReference type="PROSITE" id="PS01187">
    <property type="entry name" value="EGF_CA"/>
    <property type="match status" value="2"/>
</dbReference>
<dbReference type="AlphaFoldDB" id="A0A9X0A1T7"/>
<dbReference type="SMART" id="SM00181">
    <property type="entry name" value="EGF"/>
    <property type="match status" value="3"/>
</dbReference>
<dbReference type="PROSITE" id="PS50923">
    <property type="entry name" value="SUSHI"/>
    <property type="match status" value="1"/>
</dbReference>
<dbReference type="InterPro" id="IPR000436">
    <property type="entry name" value="Sushi_SCR_CCP_dom"/>
</dbReference>
<keyword evidence="7" id="KW-0325">Glycoprotein</keyword>
<keyword evidence="5" id="KW-0677">Repeat</keyword>
<evidence type="ECO:0000313" key="13">
    <source>
        <dbReference type="Proteomes" id="UP001163046"/>
    </source>
</evidence>
<evidence type="ECO:0000256" key="2">
    <source>
        <dbReference type="ARBA" id="ARBA00022525"/>
    </source>
</evidence>
<keyword evidence="3 8" id="KW-0245">EGF-like domain</keyword>
<dbReference type="SMART" id="SM00179">
    <property type="entry name" value="EGF_CA"/>
    <property type="match status" value="3"/>
</dbReference>
<comment type="caution">
    <text evidence="8">Lacks conserved residue(s) required for the propagation of feature annotation.</text>
</comment>
<evidence type="ECO:0000256" key="9">
    <source>
        <dbReference type="PROSITE-ProRule" id="PRU00302"/>
    </source>
</evidence>
<accession>A0A9X0A1T7</accession>
<feature type="domain" description="EGF-like" evidence="10">
    <location>
        <begin position="207"/>
        <end position="248"/>
    </location>
</feature>
<dbReference type="InterPro" id="IPR052080">
    <property type="entry name" value="vWF_C/EGF_Fibrillin"/>
</dbReference>
<evidence type="ECO:0000256" key="4">
    <source>
        <dbReference type="ARBA" id="ARBA00022729"/>
    </source>
</evidence>
<feature type="domain" description="Sushi" evidence="11">
    <location>
        <begin position="143"/>
        <end position="207"/>
    </location>
</feature>
<dbReference type="PANTHER" id="PTHR47333:SF4">
    <property type="entry name" value="EGF-LIKE DOMAIN-CONTAINING PROTEIN"/>
    <property type="match status" value="1"/>
</dbReference>
<dbReference type="InterPro" id="IPR035976">
    <property type="entry name" value="Sushi/SCR/CCP_sf"/>
</dbReference>
<keyword evidence="6" id="KW-1015">Disulfide bond</keyword>
<keyword evidence="2" id="KW-0964">Secreted</keyword>
<reference evidence="12" key="1">
    <citation type="submission" date="2023-01" db="EMBL/GenBank/DDBJ databases">
        <title>Genome assembly of the deep-sea coral Lophelia pertusa.</title>
        <authorList>
            <person name="Herrera S."/>
            <person name="Cordes E."/>
        </authorList>
    </citation>
    <scope>NUCLEOTIDE SEQUENCE</scope>
    <source>
        <strain evidence="12">USNM1676648</strain>
        <tissue evidence="12">Polyp</tissue>
    </source>
</reference>
<dbReference type="InterPro" id="IPR013320">
    <property type="entry name" value="ConA-like_dom_sf"/>
</dbReference>
<comment type="caution">
    <text evidence="12">The sequence shown here is derived from an EMBL/GenBank/DDBJ whole genome shotgun (WGS) entry which is preliminary data.</text>
</comment>
<keyword evidence="9" id="KW-0768">Sushi</keyword>
<dbReference type="InterPro" id="IPR018097">
    <property type="entry name" value="EGF_Ca-bd_CS"/>
</dbReference>
<proteinExistence type="predicted"/>
<name>A0A9X0A1T7_9CNID</name>
<evidence type="ECO:0000259" key="11">
    <source>
        <dbReference type="PROSITE" id="PS50923"/>
    </source>
</evidence>
<evidence type="ECO:0000256" key="6">
    <source>
        <dbReference type="ARBA" id="ARBA00023157"/>
    </source>
</evidence>
<dbReference type="Gene3D" id="2.10.25.10">
    <property type="entry name" value="Laminin"/>
    <property type="match status" value="3"/>
</dbReference>
<comment type="subcellular location">
    <subcellularLocation>
        <location evidence="1">Secreted</location>
    </subcellularLocation>
</comment>
<dbReference type="FunFam" id="2.10.25.10:FF:000010">
    <property type="entry name" value="Pro-epidermal growth factor"/>
    <property type="match status" value="2"/>
</dbReference>
<evidence type="ECO:0000259" key="10">
    <source>
        <dbReference type="PROSITE" id="PS50026"/>
    </source>
</evidence>
<gene>
    <name evidence="12" type="ORF">OS493_027594</name>
</gene>
<protein>
    <submittedName>
        <fullName evidence="12">Uncharacterized protein</fullName>
    </submittedName>
</protein>
<dbReference type="InterPro" id="IPR009030">
    <property type="entry name" value="Growth_fac_rcpt_cys_sf"/>
</dbReference>
<dbReference type="PANTHER" id="PTHR47333">
    <property type="entry name" value="VON WILLEBRAND FACTOR C AND EGF DOMAIN-CONTAINING PROTEIN"/>
    <property type="match status" value="1"/>
</dbReference>
<evidence type="ECO:0000256" key="5">
    <source>
        <dbReference type="ARBA" id="ARBA00022737"/>
    </source>
</evidence>
<dbReference type="CDD" id="cd00033">
    <property type="entry name" value="CCP"/>
    <property type="match status" value="1"/>
</dbReference>
<dbReference type="OrthoDB" id="5970576at2759"/>